<organism evidence="1 2">
    <name type="scientific">Botrytis fragariae</name>
    <dbReference type="NCBI Taxonomy" id="1964551"/>
    <lineage>
        <taxon>Eukaryota</taxon>
        <taxon>Fungi</taxon>
        <taxon>Dikarya</taxon>
        <taxon>Ascomycota</taxon>
        <taxon>Pezizomycotina</taxon>
        <taxon>Leotiomycetes</taxon>
        <taxon>Helotiales</taxon>
        <taxon>Sclerotiniaceae</taxon>
        <taxon>Botrytis</taxon>
    </lineage>
</organism>
<dbReference type="GeneID" id="59263128"/>
<sequence length="71" mass="8397">MFSWERHIGVYSSHYDLLRCQKELPLNFLFNLFHSNESEPHENLIVTSPKFSSNCWASPRRNTCLLQDVLV</sequence>
<dbReference type="AlphaFoldDB" id="A0A8H6EH75"/>
<gene>
    <name evidence="1" type="ORF">Bfra_009084</name>
</gene>
<dbReference type="Proteomes" id="UP000531561">
    <property type="component" value="Unassembled WGS sequence"/>
</dbReference>
<name>A0A8H6EH75_9HELO</name>
<protein>
    <submittedName>
        <fullName evidence="1">Uncharacterized protein</fullName>
    </submittedName>
</protein>
<dbReference type="OrthoDB" id="10272507at2759"/>
<dbReference type="EMBL" id="JABFCT010000011">
    <property type="protein sequence ID" value="KAF5872056.1"/>
    <property type="molecule type" value="Genomic_DNA"/>
</dbReference>
<accession>A0A8H6EH75</accession>
<evidence type="ECO:0000313" key="1">
    <source>
        <dbReference type="EMBL" id="KAF5872056.1"/>
    </source>
</evidence>
<proteinExistence type="predicted"/>
<reference evidence="1 2" key="1">
    <citation type="journal article" date="2020" name="Phytopathology">
        <title>A high-quality genome resource of Botrytis fragariae, a new and rapidly spreading fungal pathogen causing strawberry gray mold in the U.S.A.</title>
        <authorList>
            <person name="Wu Y."/>
            <person name="Saski C.A."/>
            <person name="Schnabel G."/>
            <person name="Xiao S."/>
            <person name="Hu M."/>
        </authorList>
    </citation>
    <scope>NUCLEOTIDE SEQUENCE [LARGE SCALE GENOMIC DNA]</scope>
    <source>
        <strain evidence="1 2">BVB16</strain>
    </source>
</reference>
<keyword evidence="2" id="KW-1185">Reference proteome</keyword>
<dbReference type="RefSeq" id="XP_037191002.1">
    <property type="nucleotide sequence ID" value="XM_037339436.1"/>
</dbReference>
<evidence type="ECO:0000313" key="2">
    <source>
        <dbReference type="Proteomes" id="UP000531561"/>
    </source>
</evidence>
<comment type="caution">
    <text evidence="1">The sequence shown here is derived from an EMBL/GenBank/DDBJ whole genome shotgun (WGS) entry which is preliminary data.</text>
</comment>